<protein>
    <submittedName>
        <fullName evidence="3">Uncharacterized protein</fullName>
    </submittedName>
</protein>
<feature type="coiled-coil region" evidence="1">
    <location>
        <begin position="1215"/>
        <end position="1272"/>
    </location>
</feature>
<dbReference type="EMBL" id="JABAHT010000608">
    <property type="protein sequence ID" value="KAF4653583.1"/>
    <property type="molecule type" value="Genomic_DNA"/>
</dbReference>
<dbReference type="OrthoDB" id="10335605at2759"/>
<sequence length="1588" mass="172707">MASPCKVVVRTKVVKFFGQAVVSFVYTLLDRSLTIVVLDAAAPSNVESLAIGMQGTASDALDLDQQNVGLTMAKLLSKRFAPLQVVVSFNLVDAEDELMNAVQVMFSRTGDRPSLPCTTPLTKEEVMRLPRPSLGRPQPLVPQRSLLKRALAVLEPERRDLRRRLEEVSPPTKPSPCAPSTSSTTPTGTPTASPGTVRLRIGTPEVALHSSAASALKSSLRKSPEVKTSSAMECPSSAGILMGGPPPDVEGCPRPLVTRSCSRLRSLSTPVAAALHQGTSAQGVFNLKGFNSTSVAPAPFGADQAALAVPPPRPISPLDPFGTQPDEHDIVEMINENGTDPISVRNLEPGESCNDDCLHAKFEALERMQLRLNSSLEPVADRGFLHEAASREKLTDFKGRLFKVEDVIEGRGGSDAGLIGRVNEVKPAGVSIGKLLDTTMSKLFSNLQDLQKNGARKIRVSKEKYKVQIGSVQDSVNAMLKRIGNSMVVNSYALEDTMGKRLNAATSGVAARQRSSVRDANGVDRKISKAGGMVDKNTAQFTAGLDDAADDIKKLLSKGRVSIRKFNTDFLKDLDRMTSRERALLGQRVKAAKHAEEIRVEQAARQMQGRLSQSSQFFNSLTADAQRNFTAEIAAAGIGLEGVNKLTDKALSDLFERMEHGVGRLSREDARAVLAQHKISVELQKDIALQEELTKRMSSSDADALSKIREALGQDSATAEKVLMLMAKSLEGETRHEASSIEADLAAVALKSRQGALAFEQALGGGTAKLQHFIRELEVRLSPQMDGAGKALRDSEGVVEGNLRDMVFRKEDSLKGMSRGITGRISGIGREAAKSKRARIERGKETLKGIMEELSVEKSSDLHELLDDLQKDEQAHNELLALIGRSSVVSLKAIRHLATAIRGTGTALGSGTAGMDRLKNGLVRLAGRGDRELGALSTLLTQMAARNEAALKTQWAQSTMEFDESRRDVGALLHRMVKEAKGNTTAKIPELLRAFVKEVQGIEASTADIRAIVAASDDDVRRLGAKLRANRAGIEISRNELKQTMGSLLQHVDASDSKYLLELADQSAKLSRYSSDQMKQYLDTETKALLDHADMEGVSADRIYTALSNIQHKLSTGDAVLDARLMAEESELSKESKAHKKKMMALGKHFIDTIGEDSEEVKDLHKKLSRVVAENGRAIDEVTGGLRHGLRNITAALVRSALGVKLHYLYGQEVLRKLVDQFRAAMRIEEQAEEERRTKQHTYVITQLLKVAKRQESERAKAESKSDEALEQNARQAIGVADILRKLMVATGAVDNSQLSGARAAEGDMANLTQRTDAIVGDLRSDIAKGIQETRKAHEGEGDEVGHNLRGSVATAARKSGNLDHEMYDMSVLTARQAASDASHLSENARDLESAAGTVAMFGHVSGNELRALAHHAHASNEAMHREIARTHGVNLDRVSRLDDVVHTFITLTEGFINETKDTMNEIHHEMNDAARLSSEQLSHASFRETDVAKSATARAHAILQALEDHRATSKTISGQLRRRLNELEALSIEMDRNQIAQQNGVEAMLADAREKVAQSQGAIKKGVHDWIKDATSRYTQQLIDAQR</sequence>
<reference evidence="3 4" key="1">
    <citation type="submission" date="2020-04" db="EMBL/GenBank/DDBJ databases">
        <title>Perkinsus olseni comparative genomics.</title>
        <authorList>
            <person name="Bogema D.R."/>
        </authorList>
    </citation>
    <scope>NUCLEOTIDE SEQUENCE [LARGE SCALE GENOMIC DNA]</scope>
    <source>
        <strain evidence="3">ATCC PRA-179</strain>
    </source>
</reference>
<feature type="region of interest" description="Disordered" evidence="2">
    <location>
        <begin position="162"/>
        <end position="196"/>
    </location>
</feature>
<name>A0A7J6L1V1_PEROL</name>
<proteinExistence type="predicted"/>
<evidence type="ECO:0000313" key="4">
    <source>
        <dbReference type="Proteomes" id="UP000570595"/>
    </source>
</evidence>
<feature type="region of interest" description="Disordered" evidence="2">
    <location>
        <begin position="219"/>
        <end position="247"/>
    </location>
</feature>
<dbReference type="Proteomes" id="UP000570595">
    <property type="component" value="Unassembled WGS sequence"/>
</dbReference>
<evidence type="ECO:0000256" key="2">
    <source>
        <dbReference type="SAM" id="MobiDB-lite"/>
    </source>
</evidence>
<comment type="caution">
    <text evidence="3">The sequence shown here is derived from an EMBL/GenBank/DDBJ whole genome shotgun (WGS) entry which is preliminary data.</text>
</comment>
<organism evidence="3 4">
    <name type="scientific">Perkinsus olseni</name>
    <name type="common">Perkinsus atlanticus</name>
    <dbReference type="NCBI Taxonomy" id="32597"/>
    <lineage>
        <taxon>Eukaryota</taxon>
        <taxon>Sar</taxon>
        <taxon>Alveolata</taxon>
        <taxon>Perkinsozoa</taxon>
        <taxon>Perkinsea</taxon>
        <taxon>Perkinsida</taxon>
        <taxon>Perkinsidae</taxon>
        <taxon>Perkinsus</taxon>
    </lineage>
</organism>
<evidence type="ECO:0000256" key="1">
    <source>
        <dbReference type="SAM" id="Coils"/>
    </source>
</evidence>
<keyword evidence="1" id="KW-0175">Coiled coil</keyword>
<evidence type="ECO:0000313" key="3">
    <source>
        <dbReference type="EMBL" id="KAF4653583.1"/>
    </source>
</evidence>
<gene>
    <name evidence="3" type="ORF">FOZ61_008878</name>
</gene>
<feature type="compositionally biased region" description="Low complexity" evidence="2">
    <location>
        <begin position="178"/>
        <end position="196"/>
    </location>
</feature>
<accession>A0A7J6L1V1</accession>